<evidence type="ECO:0000313" key="3">
    <source>
        <dbReference type="Proteomes" id="UP000680866"/>
    </source>
</evidence>
<dbReference type="EMBL" id="AP023359">
    <property type="protein sequence ID" value="BCJ69911.1"/>
    <property type="molecule type" value="Genomic_DNA"/>
</dbReference>
<protein>
    <submittedName>
        <fullName evidence="2">Uncharacterized protein</fullName>
    </submittedName>
</protein>
<sequence>MGRTGRFAGYIPLIDEEGHPELGGRTRPAPAHTTDARTRPPPALIKEESWVARGDLSDTSP</sequence>
<proteinExistence type="predicted"/>
<accession>A0A810N7X1</accession>
<dbReference type="Proteomes" id="UP000680866">
    <property type="component" value="Chromosome"/>
</dbReference>
<organism evidence="2 3">
    <name type="scientific">Polymorphospora rubra</name>
    <dbReference type="NCBI Taxonomy" id="338584"/>
    <lineage>
        <taxon>Bacteria</taxon>
        <taxon>Bacillati</taxon>
        <taxon>Actinomycetota</taxon>
        <taxon>Actinomycetes</taxon>
        <taxon>Micromonosporales</taxon>
        <taxon>Micromonosporaceae</taxon>
        <taxon>Polymorphospora</taxon>
    </lineage>
</organism>
<feature type="region of interest" description="Disordered" evidence="1">
    <location>
        <begin position="1"/>
        <end position="61"/>
    </location>
</feature>
<evidence type="ECO:0000313" key="2">
    <source>
        <dbReference type="EMBL" id="BCJ69911.1"/>
    </source>
</evidence>
<reference evidence="2" key="1">
    <citation type="submission" date="2020-08" db="EMBL/GenBank/DDBJ databases">
        <title>Whole genome shotgun sequence of Polymorphospora rubra NBRC 101157.</title>
        <authorList>
            <person name="Komaki H."/>
            <person name="Tamura T."/>
        </authorList>
    </citation>
    <scope>NUCLEOTIDE SEQUENCE</scope>
    <source>
        <strain evidence="2">NBRC 101157</strain>
    </source>
</reference>
<keyword evidence="3" id="KW-1185">Reference proteome</keyword>
<dbReference type="RefSeq" id="WP_212819492.1">
    <property type="nucleotide sequence ID" value="NZ_AP023359.1"/>
</dbReference>
<name>A0A810N7X1_9ACTN</name>
<gene>
    <name evidence="2" type="ORF">Prubr_69320</name>
</gene>
<dbReference type="KEGG" id="pry:Prubr_69320"/>
<dbReference type="AlphaFoldDB" id="A0A810N7X1"/>
<evidence type="ECO:0000256" key="1">
    <source>
        <dbReference type="SAM" id="MobiDB-lite"/>
    </source>
</evidence>